<evidence type="ECO:0000256" key="13">
    <source>
        <dbReference type="ARBA" id="ARBA00023237"/>
    </source>
</evidence>
<sequence precursor="true">MRRVAIVVLAVLMPAGVFAQSAGTPPQAQVPTAGTPPQAPVQPAAALPAPVDPVAAAAAVDPTYVIGPDDVLAILFWRDKDTSTDVMVRPDGKITLPLLNDIQAAGLTPDQLRGAIQKTSEKYFQDPNVSVVVKAVNSRKVYVTGAVGRPGPYALTSRTTVLQMLAQAGGLGDFAKKEKIAVLRTENGQTQRYPFNYKDVIQGKKLEQNIELRPGDTIIVP</sequence>
<comment type="similarity">
    <text evidence="2">Belongs to the BexD/CtrA/VexA family.</text>
</comment>
<evidence type="ECO:0000256" key="11">
    <source>
        <dbReference type="ARBA" id="ARBA00023136"/>
    </source>
</evidence>
<dbReference type="EMBL" id="CP015136">
    <property type="protein sequence ID" value="AMY10095.1"/>
    <property type="molecule type" value="Genomic_DNA"/>
</dbReference>
<evidence type="ECO:0000256" key="7">
    <source>
        <dbReference type="ARBA" id="ARBA00022729"/>
    </source>
</evidence>
<feature type="signal peptide" evidence="16">
    <location>
        <begin position="1"/>
        <end position="19"/>
    </location>
</feature>
<dbReference type="Proteomes" id="UP000076079">
    <property type="component" value="Chromosome"/>
</dbReference>
<keyword evidence="20" id="KW-1185">Reference proteome</keyword>
<dbReference type="InterPro" id="IPR003715">
    <property type="entry name" value="Poly_export_N"/>
</dbReference>
<dbReference type="Pfam" id="PF02563">
    <property type="entry name" value="Poly_export"/>
    <property type="match status" value="1"/>
</dbReference>
<protein>
    <submittedName>
        <fullName evidence="19">Polysialic acid transport protein KpsD</fullName>
    </submittedName>
</protein>
<dbReference type="Gene3D" id="3.10.560.10">
    <property type="entry name" value="Outer membrane lipoprotein wza domain like"/>
    <property type="match status" value="1"/>
</dbReference>
<dbReference type="InterPro" id="IPR049712">
    <property type="entry name" value="Poly_export"/>
</dbReference>
<dbReference type="PANTHER" id="PTHR33619:SF3">
    <property type="entry name" value="POLYSACCHARIDE EXPORT PROTEIN GFCE-RELATED"/>
    <property type="match status" value="1"/>
</dbReference>
<dbReference type="GO" id="GO:0006811">
    <property type="term" value="P:monoatomic ion transport"/>
    <property type="evidence" value="ECO:0007669"/>
    <property type="project" value="UniProtKB-KW"/>
</dbReference>
<keyword evidence="6" id="KW-0812">Transmembrane</keyword>
<comment type="subcellular location">
    <subcellularLocation>
        <location evidence="1">Cell outer membrane</location>
        <topology evidence="1">Multi-pass membrane protein</topology>
    </subcellularLocation>
</comment>
<evidence type="ECO:0000256" key="15">
    <source>
        <dbReference type="SAM" id="MobiDB-lite"/>
    </source>
</evidence>
<dbReference type="Pfam" id="PF22461">
    <property type="entry name" value="SLBB_2"/>
    <property type="match status" value="1"/>
</dbReference>
<evidence type="ECO:0000256" key="14">
    <source>
        <dbReference type="ARBA" id="ARBA00023288"/>
    </source>
</evidence>
<dbReference type="InterPro" id="IPR054765">
    <property type="entry name" value="SLBB_dom"/>
</dbReference>
<keyword evidence="12" id="KW-0564">Palmitate</keyword>
<evidence type="ECO:0000256" key="12">
    <source>
        <dbReference type="ARBA" id="ARBA00023139"/>
    </source>
</evidence>
<keyword evidence="4" id="KW-1134">Transmembrane beta strand</keyword>
<feature type="compositionally biased region" description="Low complexity" evidence="15">
    <location>
        <begin position="24"/>
        <end position="45"/>
    </location>
</feature>
<keyword evidence="11" id="KW-0472">Membrane</keyword>
<organism evidence="19 20">
    <name type="scientific">Luteitalea pratensis</name>
    <dbReference type="NCBI Taxonomy" id="1855912"/>
    <lineage>
        <taxon>Bacteria</taxon>
        <taxon>Pseudomonadati</taxon>
        <taxon>Acidobacteriota</taxon>
        <taxon>Vicinamibacteria</taxon>
        <taxon>Vicinamibacterales</taxon>
        <taxon>Vicinamibacteraceae</taxon>
        <taxon>Luteitalea</taxon>
    </lineage>
</organism>
<accession>A0A143PNB1</accession>
<proteinExistence type="inferred from homology"/>
<dbReference type="GO" id="GO:0046930">
    <property type="term" value="C:pore complex"/>
    <property type="evidence" value="ECO:0007669"/>
    <property type="project" value="UniProtKB-KW"/>
</dbReference>
<evidence type="ECO:0000256" key="5">
    <source>
        <dbReference type="ARBA" id="ARBA00022597"/>
    </source>
</evidence>
<evidence type="ECO:0000256" key="16">
    <source>
        <dbReference type="SAM" id="SignalP"/>
    </source>
</evidence>
<evidence type="ECO:0000256" key="9">
    <source>
        <dbReference type="ARBA" id="ARBA00023065"/>
    </source>
</evidence>
<evidence type="ECO:0000259" key="18">
    <source>
        <dbReference type="Pfam" id="PF22461"/>
    </source>
</evidence>
<feature type="region of interest" description="Disordered" evidence="15">
    <location>
        <begin position="23"/>
        <end position="45"/>
    </location>
</feature>
<feature type="chain" id="PRO_5007511770" evidence="16">
    <location>
        <begin position="20"/>
        <end position="221"/>
    </location>
</feature>
<dbReference type="GO" id="GO:0009279">
    <property type="term" value="C:cell outer membrane"/>
    <property type="evidence" value="ECO:0007669"/>
    <property type="project" value="UniProtKB-SubCell"/>
</dbReference>
<keyword evidence="3" id="KW-0813">Transport</keyword>
<keyword evidence="5" id="KW-0762">Sugar transport</keyword>
<evidence type="ECO:0000313" key="20">
    <source>
        <dbReference type="Proteomes" id="UP000076079"/>
    </source>
</evidence>
<gene>
    <name evidence="19" type="primary">kpsD_1</name>
    <name evidence="19" type="ORF">LuPra_03323</name>
</gene>
<keyword evidence="7 16" id="KW-0732">Signal</keyword>
<reference evidence="20" key="2">
    <citation type="submission" date="2016-04" db="EMBL/GenBank/DDBJ databases">
        <title>First Complete Genome Sequence of a Subdivision 6 Acidobacterium.</title>
        <authorList>
            <person name="Huang S."/>
            <person name="Vieira S."/>
            <person name="Bunk B."/>
            <person name="Riedel T."/>
            <person name="Sproeer C."/>
            <person name="Overmann J."/>
        </authorList>
    </citation>
    <scope>NUCLEOTIDE SEQUENCE [LARGE SCALE GENOMIC DNA]</scope>
    <source>
        <strain evidence="20">DSM 100886 HEG_-6_39</strain>
    </source>
</reference>
<keyword evidence="9" id="KW-0406">Ion transport</keyword>
<evidence type="ECO:0000256" key="2">
    <source>
        <dbReference type="ARBA" id="ARBA00009450"/>
    </source>
</evidence>
<keyword evidence="13" id="KW-0998">Cell outer membrane</keyword>
<feature type="domain" description="SLBB" evidence="18">
    <location>
        <begin position="139"/>
        <end position="220"/>
    </location>
</feature>
<dbReference type="RefSeq" id="WP_162271425.1">
    <property type="nucleotide sequence ID" value="NZ_CP015136.1"/>
</dbReference>
<evidence type="ECO:0000259" key="17">
    <source>
        <dbReference type="Pfam" id="PF02563"/>
    </source>
</evidence>
<evidence type="ECO:0000256" key="8">
    <source>
        <dbReference type="ARBA" id="ARBA00023047"/>
    </source>
</evidence>
<reference evidence="19 20" key="1">
    <citation type="journal article" date="2016" name="Genome Announc.">
        <title>First Complete Genome Sequence of a Subdivision 6 Acidobacterium Strain.</title>
        <authorList>
            <person name="Huang S."/>
            <person name="Vieira S."/>
            <person name="Bunk B."/>
            <person name="Riedel T."/>
            <person name="Sproer C."/>
            <person name="Overmann J."/>
        </authorList>
    </citation>
    <scope>NUCLEOTIDE SEQUENCE [LARGE SCALE GENOMIC DNA]</scope>
    <source>
        <strain evidence="20">DSM 100886 HEG_-6_39</strain>
    </source>
</reference>
<keyword evidence="10" id="KW-0626">Porin</keyword>
<dbReference type="PANTHER" id="PTHR33619">
    <property type="entry name" value="POLYSACCHARIDE EXPORT PROTEIN GFCE-RELATED"/>
    <property type="match status" value="1"/>
</dbReference>
<dbReference type="KEGG" id="abac:LuPra_03323"/>
<evidence type="ECO:0000256" key="1">
    <source>
        <dbReference type="ARBA" id="ARBA00004571"/>
    </source>
</evidence>
<evidence type="ECO:0000256" key="4">
    <source>
        <dbReference type="ARBA" id="ARBA00022452"/>
    </source>
</evidence>
<name>A0A143PNB1_LUTPR</name>
<evidence type="ECO:0000313" key="19">
    <source>
        <dbReference type="EMBL" id="AMY10095.1"/>
    </source>
</evidence>
<dbReference type="GO" id="GO:0015288">
    <property type="term" value="F:porin activity"/>
    <property type="evidence" value="ECO:0007669"/>
    <property type="project" value="UniProtKB-KW"/>
</dbReference>
<dbReference type="GO" id="GO:0015159">
    <property type="term" value="F:polysaccharide transmembrane transporter activity"/>
    <property type="evidence" value="ECO:0007669"/>
    <property type="project" value="InterPro"/>
</dbReference>
<keyword evidence="8" id="KW-0625">Polysaccharide transport</keyword>
<evidence type="ECO:0000256" key="3">
    <source>
        <dbReference type="ARBA" id="ARBA00022448"/>
    </source>
</evidence>
<dbReference type="AlphaFoldDB" id="A0A143PNB1"/>
<evidence type="ECO:0000256" key="10">
    <source>
        <dbReference type="ARBA" id="ARBA00023114"/>
    </source>
</evidence>
<dbReference type="STRING" id="1855912.LuPra_03323"/>
<keyword evidence="14" id="KW-0449">Lipoprotein</keyword>
<feature type="domain" description="Polysaccharide export protein N-terminal" evidence="17">
    <location>
        <begin position="59"/>
        <end position="134"/>
    </location>
</feature>
<evidence type="ECO:0000256" key="6">
    <source>
        <dbReference type="ARBA" id="ARBA00022692"/>
    </source>
</evidence>